<gene>
    <name evidence="1" type="ORF">Taro_033042</name>
</gene>
<dbReference type="Proteomes" id="UP000652761">
    <property type="component" value="Unassembled WGS sequence"/>
</dbReference>
<comment type="caution">
    <text evidence="1">The sequence shown here is derived from an EMBL/GenBank/DDBJ whole genome shotgun (WGS) entry which is preliminary data.</text>
</comment>
<name>A0A843WBA4_COLES</name>
<evidence type="ECO:0000313" key="1">
    <source>
        <dbReference type="EMBL" id="MQM00310.1"/>
    </source>
</evidence>
<reference evidence="1" key="1">
    <citation type="submission" date="2017-07" db="EMBL/GenBank/DDBJ databases">
        <title>Taro Niue Genome Assembly and Annotation.</title>
        <authorList>
            <person name="Atibalentja N."/>
            <person name="Keating K."/>
            <person name="Fields C.J."/>
        </authorList>
    </citation>
    <scope>NUCLEOTIDE SEQUENCE</scope>
    <source>
        <strain evidence="1">Niue_2</strain>
        <tissue evidence="1">Leaf</tissue>
    </source>
</reference>
<evidence type="ECO:0000313" key="2">
    <source>
        <dbReference type="Proteomes" id="UP000652761"/>
    </source>
</evidence>
<organism evidence="1 2">
    <name type="scientific">Colocasia esculenta</name>
    <name type="common">Wild taro</name>
    <name type="synonym">Arum esculentum</name>
    <dbReference type="NCBI Taxonomy" id="4460"/>
    <lineage>
        <taxon>Eukaryota</taxon>
        <taxon>Viridiplantae</taxon>
        <taxon>Streptophyta</taxon>
        <taxon>Embryophyta</taxon>
        <taxon>Tracheophyta</taxon>
        <taxon>Spermatophyta</taxon>
        <taxon>Magnoliopsida</taxon>
        <taxon>Liliopsida</taxon>
        <taxon>Araceae</taxon>
        <taxon>Aroideae</taxon>
        <taxon>Colocasieae</taxon>
        <taxon>Colocasia</taxon>
    </lineage>
</organism>
<dbReference type="AlphaFoldDB" id="A0A843WBA4"/>
<accession>A0A843WBA4</accession>
<protein>
    <submittedName>
        <fullName evidence="1">Uncharacterized protein</fullName>
    </submittedName>
</protein>
<keyword evidence="2" id="KW-1185">Reference proteome</keyword>
<sequence length="108" mass="11578">MNMNFDVPYEDMVRGARSGSSSGRRLSNGGVPLRPQLLVFLCLLLWQQARVSLRSGQFTPPPPTVVGPSAFAPSVFLAGALTVPEAEDVVNLQEREAVSMMALCGRCG</sequence>
<proteinExistence type="predicted"/>
<dbReference type="EMBL" id="NMUH01002491">
    <property type="protein sequence ID" value="MQM00310.1"/>
    <property type="molecule type" value="Genomic_DNA"/>
</dbReference>